<evidence type="ECO:0000313" key="2">
    <source>
        <dbReference type="EMBL" id="ELP90252.1"/>
    </source>
</evidence>
<organism evidence="2 3">
    <name type="scientific">Entamoeba invadens IP1</name>
    <dbReference type="NCBI Taxonomy" id="370355"/>
    <lineage>
        <taxon>Eukaryota</taxon>
        <taxon>Amoebozoa</taxon>
        <taxon>Evosea</taxon>
        <taxon>Archamoebae</taxon>
        <taxon>Mastigamoebida</taxon>
        <taxon>Entamoebidae</taxon>
        <taxon>Entamoeba</taxon>
    </lineage>
</organism>
<evidence type="ECO:0008006" key="4">
    <source>
        <dbReference type="Google" id="ProtNLM"/>
    </source>
</evidence>
<dbReference type="OMA" id="MEKRTEC"/>
<dbReference type="GeneID" id="14889236"/>
<dbReference type="KEGG" id="eiv:EIN_339130"/>
<accession>A0A0A1U765</accession>
<name>A0A0A1U765_ENTIV</name>
<dbReference type="Proteomes" id="UP000014680">
    <property type="component" value="Unassembled WGS sequence"/>
</dbReference>
<evidence type="ECO:0000313" key="3">
    <source>
        <dbReference type="Proteomes" id="UP000014680"/>
    </source>
</evidence>
<protein>
    <recommendedName>
        <fullName evidence="4">MULE transposase domain-containing protein</fullName>
    </recommendedName>
</protein>
<evidence type="ECO:0000256" key="1">
    <source>
        <dbReference type="SAM" id="MobiDB-lite"/>
    </source>
</evidence>
<sequence length="422" mass="49348">MEKRTECAYTSLFTNLKVKQGVIITKFMSDFELSCRNAIIMVYKEVTLLGCWFHFKQAIFKKVSKLGLSKIYTIETKVNTFIRSLFALPFLRPQEIVETVQELFETIDTIDTSEVNKDKLKLLMTYFNKVWIVRYPPPEWNQSLDLLMKTNNWSESFHSSFSRKFYRTHPNAFVLVEKLKEVERKVEVDFNSFINGKLKKQTNNYYNKYNEELSELLTKRMNLFGNNKLLFLEKVATIPLKIIISLKKDMVNQKVDVIDDVQNVLNETSIRDVEEIDSLISDVVDEPDFKMGIFNHSNIEITECSKEKQFNKMKILTKMKIKKRIQEIQKITHNSQKPRKRITVKLNSKDIENIVSELDNISGIPFIQTMESSTVHFNKECQTIESSSLINSSVTNMDDSKSELSSKKKRKTTIIGKLRKMT</sequence>
<reference evidence="2 3" key="1">
    <citation type="submission" date="2012-10" db="EMBL/GenBank/DDBJ databases">
        <authorList>
            <person name="Zafar N."/>
            <person name="Inman J."/>
            <person name="Hall N."/>
            <person name="Lorenzi H."/>
            <person name="Caler E."/>
        </authorList>
    </citation>
    <scope>NUCLEOTIDE SEQUENCE [LARGE SCALE GENOMIC DNA]</scope>
    <source>
        <strain evidence="2 3">IP1</strain>
    </source>
</reference>
<feature type="compositionally biased region" description="Basic residues" evidence="1">
    <location>
        <begin position="407"/>
        <end position="422"/>
    </location>
</feature>
<dbReference type="OrthoDB" id="10051448at2759"/>
<dbReference type="AlphaFoldDB" id="A0A0A1U765"/>
<gene>
    <name evidence="2" type="ORF">EIN_339130</name>
</gene>
<proteinExistence type="predicted"/>
<keyword evidence="3" id="KW-1185">Reference proteome</keyword>
<feature type="region of interest" description="Disordered" evidence="1">
    <location>
        <begin position="395"/>
        <end position="422"/>
    </location>
</feature>
<dbReference type="VEuPathDB" id="AmoebaDB:EIN_339130"/>
<dbReference type="EMBL" id="KB206501">
    <property type="protein sequence ID" value="ELP90252.1"/>
    <property type="molecule type" value="Genomic_DNA"/>
</dbReference>
<dbReference type="RefSeq" id="XP_004257023.1">
    <property type="nucleotide sequence ID" value="XM_004256975.1"/>
</dbReference>